<dbReference type="InterPro" id="IPR003593">
    <property type="entry name" value="AAA+_ATPase"/>
</dbReference>
<evidence type="ECO:0000256" key="1">
    <source>
        <dbReference type="ARBA" id="ARBA00008675"/>
    </source>
</evidence>
<keyword evidence="9" id="KW-0175">Coiled coil</keyword>
<dbReference type="PATRIC" id="fig|1618341.3.peg.89"/>
<dbReference type="Pfam" id="PF17871">
    <property type="entry name" value="AAA_lid_9"/>
    <property type="match status" value="1"/>
</dbReference>
<dbReference type="PROSITE" id="PS00870">
    <property type="entry name" value="CLPAB_1"/>
    <property type="match status" value="1"/>
</dbReference>
<dbReference type="InterPro" id="IPR019489">
    <property type="entry name" value="Clp_ATPase_C"/>
</dbReference>
<dbReference type="PANTHER" id="PTHR11638">
    <property type="entry name" value="ATP-DEPENDENT CLP PROTEASE"/>
    <property type="match status" value="1"/>
</dbReference>
<dbReference type="Pfam" id="PF02861">
    <property type="entry name" value="Clp_N"/>
    <property type="match status" value="1"/>
</dbReference>
<evidence type="ECO:0000256" key="5">
    <source>
        <dbReference type="ARBA" id="ARBA00023186"/>
    </source>
</evidence>
<dbReference type="SUPFAM" id="SSF52540">
    <property type="entry name" value="P-loop containing nucleoside triphosphate hydrolases"/>
    <property type="match status" value="2"/>
</dbReference>
<dbReference type="InterPro" id="IPR003959">
    <property type="entry name" value="ATPase_AAA_core"/>
</dbReference>
<dbReference type="GO" id="GO:0005524">
    <property type="term" value="F:ATP binding"/>
    <property type="evidence" value="ECO:0007669"/>
    <property type="project" value="UniProtKB-KW"/>
</dbReference>
<dbReference type="Pfam" id="PF10431">
    <property type="entry name" value="ClpB_D2-small"/>
    <property type="match status" value="1"/>
</dbReference>
<dbReference type="SMART" id="SM00382">
    <property type="entry name" value="AAA"/>
    <property type="match status" value="2"/>
</dbReference>
<dbReference type="InterPro" id="IPR050130">
    <property type="entry name" value="ClpA_ClpB"/>
</dbReference>
<sequence>MPHFQDRYTEAAQEAIAQSQRLAVLERHSQVEGLHLLSALLQQEDGIVLAMFERMQIALPLLYRKVEESLQRLPRAFSESETLAVDAALNKAVLEAERAAKQLKSNFIGPEHLLLGLLTVPSNAQALLKQSGVAEDDVLTILHELTQEGYNPEVSDVPKKNKMLEKYAINLTAKAKDGKLDPVIGRDNEIRRVIQVLSRRTKSNPCLIGDPGVGKTAIVEGLAQRIISGDVPQPLKNKEVYSLDIGSMLAGSKFRGEFEERLKGLLREVQSAAGKIILFIDELHTIVGTGGGDGALDAGNLLKPMLARGELNAVGATTLKEYRQHIEKDAALERRFQPVFVDEPSPQAALAMLRGLKEKYEAHHGIKISDVALSASVELSRRYITDRFLPDKAIDLIDEAGSALRLEIESLPEPLDTLERKIRQFEIEEEALKNDQSDDAAERLHKIKSEIANLKEESGALRLRWQGEIDLLKEIKAATETIDKLKAEADSAERQSNLARVAEIRYGELPKLEKKIEQAREALTKLPPEHRMLHEVIKEEDIAQVVARWTGIPVTRLLETEGEKLLHLDEELKRRVVGQDEAVLAIASALRRSRTGLSDPKRPMGSFLFLGPTGVGKTELAKALSKSLFSSEDNMIRIDMSEYGEKHATARLIGSPPGYVGYDEGGQLTEAVRRKPYSVILFDEVEKAHPDIFNTLLQILDDGRLTDGKGRTVNFKNCVIILTSNLGTDLIQGSGLGFSSEKKRGGIDEDAMKDRIMDTLKNTFRPEFINRLDDIIIFHSLGEKEIDEIVDLQVKQILSRLEDKHINIKITASAKKALVGRGYSETYGARPLKRLLQKELLDPLALLLLEQSNLKNPSAILDFKKDKFEVKLEK</sequence>
<dbReference type="SMART" id="SM01086">
    <property type="entry name" value="ClpB_D2-small"/>
    <property type="match status" value="1"/>
</dbReference>
<dbReference type="InterPro" id="IPR036628">
    <property type="entry name" value="Clp_N_dom_sf"/>
</dbReference>
<dbReference type="FunFam" id="3.40.50.300:FF:000010">
    <property type="entry name" value="Chaperone clpB 1, putative"/>
    <property type="match status" value="1"/>
</dbReference>
<dbReference type="GO" id="GO:0016887">
    <property type="term" value="F:ATP hydrolysis activity"/>
    <property type="evidence" value="ECO:0007669"/>
    <property type="project" value="InterPro"/>
</dbReference>
<proteinExistence type="inferred from homology"/>
<keyword evidence="5 8" id="KW-0143">Chaperone</keyword>
<dbReference type="PROSITE" id="PS00871">
    <property type="entry name" value="CLPAB_2"/>
    <property type="match status" value="1"/>
</dbReference>
<dbReference type="InterPro" id="IPR018368">
    <property type="entry name" value="ClpA/B_CS1"/>
</dbReference>
<dbReference type="SUPFAM" id="SSF81923">
    <property type="entry name" value="Double Clp-N motif"/>
    <property type="match status" value="1"/>
</dbReference>
<evidence type="ECO:0000259" key="10">
    <source>
        <dbReference type="PROSITE" id="PS51903"/>
    </source>
</evidence>
<evidence type="ECO:0000313" key="11">
    <source>
        <dbReference type="EMBL" id="KKS44501.1"/>
    </source>
</evidence>
<feature type="domain" description="Clp R" evidence="10">
    <location>
        <begin position="5"/>
        <end position="148"/>
    </location>
</feature>
<evidence type="ECO:0000256" key="9">
    <source>
        <dbReference type="SAM" id="Coils"/>
    </source>
</evidence>
<dbReference type="CDD" id="cd19499">
    <property type="entry name" value="RecA-like_ClpB_Hsp104-like"/>
    <property type="match status" value="1"/>
</dbReference>
<protein>
    <submittedName>
        <fullName evidence="11">ATP-dependent chaperone ClpB</fullName>
    </submittedName>
</protein>
<dbReference type="Gene3D" id="3.40.50.300">
    <property type="entry name" value="P-loop containing nucleotide triphosphate hydrolases"/>
    <property type="match status" value="3"/>
</dbReference>
<dbReference type="PROSITE" id="PS51903">
    <property type="entry name" value="CLP_R"/>
    <property type="match status" value="1"/>
</dbReference>
<feature type="coiled-coil region" evidence="9">
    <location>
        <begin position="415"/>
        <end position="502"/>
    </location>
</feature>
<accession>A0A0G1BDQ2</accession>
<evidence type="ECO:0000256" key="6">
    <source>
        <dbReference type="ARBA" id="ARBA00026057"/>
    </source>
</evidence>
<gene>
    <name evidence="11" type="ORF">UV05_C0005G0003</name>
</gene>
<dbReference type="PRINTS" id="PR00300">
    <property type="entry name" value="CLPPROTEASEA"/>
</dbReference>
<evidence type="ECO:0000256" key="8">
    <source>
        <dbReference type="RuleBase" id="RU004432"/>
    </source>
</evidence>
<dbReference type="InterPro" id="IPR041546">
    <property type="entry name" value="ClpA/ClpB_AAA_lid"/>
</dbReference>
<dbReference type="Gene3D" id="1.10.8.60">
    <property type="match status" value="1"/>
</dbReference>
<name>A0A0G1BDQ2_9BACT</name>
<comment type="similarity">
    <text evidence="1 8">Belongs to the ClpA/ClpB family.</text>
</comment>
<evidence type="ECO:0000313" key="12">
    <source>
        <dbReference type="Proteomes" id="UP000034875"/>
    </source>
</evidence>
<dbReference type="Proteomes" id="UP000034875">
    <property type="component" value="Unassembled WGS sequence"/>
</dbReference>
<evidence type="ECO:0000256" key="7">
    <source>
        <dbReference type="PROSITE-ProRule" id="PRU01251"/>
    </source>
</evidence>
<dbReference type="Pfam" id="PF00004">
    <property type="entry name" value="AAA"/>
    <property type="match status" value="1"/>
</dbReference>
<dbReference type="EMBL" id="LCCZ01000005">
    <property type="protein sequence ID" value="KKS44501.1"/>
    <property type="molecule type" value="Genomic_DNA"/>
</dbReference>
<dbReference type="AlphaFoldDB" id="A0A0G1BDQ2"/>
<keyword evidence="4 8" id="KW-0067">ATP-binding</keyword>
<dbReference type="InterPro" id="IPR027417">
    <property type="entry name" value="P-loop_NTPase"/>
</dbReference>
<dbReference type="GO" id="GO:0005737">
    <property type="term" value="C:cytoplasm"/>
    <property type="evidence" value="ECO:0007669"/>
    <property type="project" value="TreeGrafter"/>
</dbReference>
<dbReference type="Pfam" id="PF07724">
    <property type="entry name" value="AAA_2"/>
    <property type="match status" value="1"/>
</dbReference>
<keyword evidence="2 7" id="KW-0677">Repeat</keyword>
<evidence type="ECO:0000256" key="4">
    <source>
        <dbReference type="ARBA" id="ARBA00022840"/>
    </source>
</evidence>
<comment type="caution">
    <text evidence="11">The sequence shown here is derived from an EMBL/GenBank/DDBJ whole genome shotgun (WGS) entry which is preliminary data.</text>
</comment>
<dbReference type="FunFam" id="3.40.50.300:FF:000025">
    <property type="entry name" value="ATP-dependent Clp protease subunit"/>
    <property type="match status" value="1"/>
</dbReference>
<organism evidence="11 12">
    <name type="scientific">candidate division CPR1 bacterium GW2011_GWA2_42_17</name>
    <dbReference type="NCBI Taxonomy" id="1618341"/>
    <lineage>
        <taxon>Bacteria</taxon>
        <taxon>candidate division CPR1</taxon>
    </lineage>
</organism>
<dbReference type="InterPro" id="IPR004176">
    <property type="entry name" value="Clp_R_N"/>
</dbReference>
<dbReference type="InterPro" id="IPR028299">
    <property type="entry name" value="ClpA/B_CS2"/>
</dbReference>
<evidence type="ECO:0000256" key="2">
    <source>
        <dbReference type="ARBA" id="ARBA00022737"/>
    </source>
</evidence>
<reference evidence="11 12" key="1">
    <citation type="journal article" date="2015" name="Nature">
        <title>rRNA introns, odd ribosomes, and small enigmatic genomes across a large radiation of phyla.</title>
        <authorList>
            <person name="Brown C.T."/>
            <person name="Hug L.A."/>
            <person name="Thomas B.C."/>
            <person name="Sharon I."/>
            <person name="Castelle C.J."/>
            <person name="Singh A."/>
            <person name="Wilkins M.J."/>
            <person name="Williams K.H."/>
            <person name="Banfield J.F."/>
        </authorList>
    </citation>
    <scope>NUCLEOTIDE SEQUENCE [LARGE SCALE GENOMIC DNA]</scope>
</reference>
<keyword evidence="3 8" id="KW-0547">Nucleotide-binding</keyword>
<dbReference type="CDD" id="cd00009">
    <property type="entry name" value="AAA"/>
    <property type="match status" value="1"/>
</dbReference>
<dbReference type="Gene3D" id="1.10.1780.10">
    <property type="entry name" value="Clp, N-terminal domain"/>
    <property type="match status" value="1"/>
</dbReference>
<evidence type="ECO:0000256" key="3">
    <source>
        <dbReference type="ARBA" id="ARBA00022741"/>
    </source>
</evidence>
<comment type="subunit">
    <text evidence="6">Homohexamer. The oligomerization is ATP-dependent.</text>
</comment>
<dbReference type="GO" id="GO:0034605">
    <property type="term" value="P:cellular response to heat"/>
    <property type="evidence" value="ECO:0007669"/>
    <property type="project" value="TreeGrafter"/>
</dbReference>
<dbReference type="PANTHER" id="PTHR11638:SF175">
    <property type="entry name" value="ATP-DEPENDENT CLP PROTEASE, ATP-BINDING SUBUNIT CLPC"/>
    <property type="match status" value="1"/>
</dbReference>
<dbReference type="InterPro" id="IPR001270">
    <property type="entry name" value="ClpA/B"/>
</dbReference>
<dbReference type="FunFam" id="3.40.50.300:FF:000120">
    <property type="entry name" value="ATP-dependent chaperone ClpB"/>
    <property type="match status" value="1"/>
</dbReference>